<evidence type="ECO:0000256" key="5">
    <source>
        <dbReference type="ARBA" id="ARBA00022989"/>
    </source>
</evidence>
<dbReference type="Proteomes" id="UP000216107">
    <property type="component" value="Unassembled WGS sequence"/>
</dbReference>
<dbReference type="GO" id="GO:0000917">
    <property type="term" value="P:division septum assembly"/>
    <property type="evidence" value="ECO:0007669"/>
    <property type="project" value="TreeGrafter"/>
</dbReference>
<evidence type="ECO:0000256" key="3">
    <source>
        <dbReference type="ARBA" id="ARBA00022618"/>
    </source>
</evidence>
<evidence type="ECO:0000256" key="1">
    <source>
        <dbReference type="ARBA" id="ARBA00022475"/>
    </source>
</evidence>
<evidence type="ECO:0000256" key="7">
    <source>
        <dbReference type="ARBA" id="ARBA00023306"/>
    </source>
</evidence>
<evidence type="ECO:0000313" key="13">
    <source>
        <dbReference type="EMBL" id="KAF7600544.1"/>
    </source>
</evidence>
<dbReference type="InterPro" id="IPR011919">
    <property type="entry name" value="Cell_div_ZipA"/>
</dbReference>
<dbReference type="PANTHER" id="PTHR38685:SF1">
    <property type="entry name" value="CELL DIVISION PROTEIN ZIPA"/>
    <property type="match status" value="1"/>
</dbReference>
<gene>
    <name evidence="13" type="ORF">BGI27_02290</name>
    <name evidence="14" type="ORF">CGU29_01875</name>
</gene>
<keyword evidence="6 9" id="KW-0472">Membrane</keyword>
<dbReference type="Gene3D" id="3.30.1400.10">
    <property type="entry name" value="ZipA, C-terminal FtsZ-binding domain"/>
    <property type="match status" value="1"/>
</dbReference>
<feature type="region of interest" description="Disordered" evidence="10">
    <location>
        <begin position="50"/>
        <end position="91"/>
    </location>
</feature>
<dbReference type="RefSeq" id="WP_095523300.1">
    <property type="nucleotide sequence ID" value="NZ_MDUX01000004.1"/>
</dbReference>
<reference evidence="14 15" key="2">
    <citation type="submission" date="2017-07" db="EMBL/GenBank/DDBJ databases">
        <title>Candidatus Dactylopiibacterium carminicum, a nitrogen-fixing symbiont of the cochineal insect Dactylopius coccus and Dactylopius opuntiae (Hemiptera: Coccoidea: Dactylopiidae).</title>
        <authorList>
            <person name="Vera A."/>
        </authorList>
    </citation>
    <scope>NUCLEOTIDE SEQUENCE [LARGE SCALE GENOMIC DNA]</scope>
    <source>
        <strain evidence="14 15">NFDCM</strain>
    </source>
</reference>
<evidence type="ECO:0000256" key="2">
    <source>
        <dbReference type="ARBA" id="ARBA00022519"/>
    </source>
</evidence>
<keyword evidence="2 9" id="KW-0997">Cell inner membrane</keyword>
<evidence type="ECO:0000256" key="8">
    <source>
        <dbReference type="RuleBase" id="RU003612"/>
    </source>
</evidence>
<dbReference type="AlphaFoldDB" id="A0A272EXN8"/>
<feature type="domain" description="ZipA C-terminal FtsZ-binding" evidence="12">
    <location>
        <begin position="219"/>
        <end position="344"/>
    </location>
</feature>
<dbReference type="SUPFAM" id="SSF64383">
    <property type="entry name" value="Cell-division protein ZipA, C-terminal domain"/>
    <property type="match status" value="1"/>
</dbReference>
<keyword evidence="7 8" id="KW-0131">Cell cycle</keyword>
<evidence type="ECO:0000256" key="6">
    <source>
        <dbReference type="ARBA" id="ARBA00023136"/>
    </source>
</evidence>
<comment type="subcellular location">
    <subcellularLocation>
        <location evidence="9">Cell inner membrane</location>
        <topology evidence="9">Single-pass type I membrane protein</topology>
    </subcellularLocation>
</comment>
<dbReference type="PANTHER" id="PTHR38685">
    <property type="entry name" value="CELL DIVISION PROTEIN ZIPA"/>
    <property type="match status" value="1"/>
</dbReference>
<dbReference type="SMART" id="SM00771">
    <property type="entry name" value="ZipA_C"/>
    <property type="match status" value="1"/>
</dbReference>
<comment type="similarity">
    <text evidence="8">Belongs to the ZipA family.</text>
</comment>
<keyword evidence="16" id="KW-1185">Reference proteome</keyword>
<comment type="caution">
    <text evidence="14">The sequence shown here is derived from an EMBL/GenBank/DDBJ whole genome shotgun (WGS) entry which is preliminary data.</text>
</comment>
<dbReference type="OrthoDB" id="8521018at2"/>
<comment type="function">
    <text evidence="8">Essential cell division protein that stabilizes the FtsZ protofilaments by cross-linking them and that serves as a cytoplasmic membrane anchor for the Z ring. Also required for the recruitment to the septal ring of downstream cell division proteins.</text>
</comment>
<accession>A0A272EXN8</accession>
<dbReference type="EMBL" id="MDUX01000004">
    <property type="protein sequence ID" value="KAF7600544.1"/>
    <property type="molecule type" value="Genomic_DNA"/>
</dbReference>
<feature type="compositionally biased region" description="Low complexity" evidence="10">
    <location>
        <begin position="77"/>
        <end position="91"/>
    </location>
</feature>
<evidence type="ECO:0000256" key="10">
    <source>
        <dbReference type="SAM" id="MobiDB-lite"/>
    </source>
</evidence>
<keyword evidence="1 9" id="KW-1003">Cell membrane</keyword>
<dbReference type="InterPro" id="IPR007449">
    <property type="entry name" value="ZipA_FtsZ-bd_C"/>
</dbReference>
<reference evidence="13 16" key="1">
    <citation type="submission" date="2016-08" db="EMBL/GenBank/DDBJ databases">
        <title>Candidatus Dactylopiibacterium carminicum genome sequence.</title>
        <authorList>
            <person name="Ramirez-Puebla S.T."/>
            <person name="Ormeno-Orrillo E."/>
            <person name="Vera-Ponce De Leon A."/>
            <person name="Luis L."/>
            <person name="Sanchez-Flores A."/>
            <person name="Monica R."/>
            <person name="Martinez-Romero E."/>
        </authorList>
    </citation>
    <scope>NUCLEOTIDE SEQUENCE [LARGE SCALE GENOMIC DNA]</scope>
    <source>
        <strain evidence="13">END1</strain>
    </source>
</reference>
<protein>
    <recommendedName>
        <fullName evidence="8">Cell division protein ZipA</fullName>
    </recommendedName>
</protein>
<dbReference type="GO" id="GO:0005886">
    <property type="term" value="C:plasma membrane"/>
    <property type="evidence" value="ECO:0007669"/>
    <property type="project" value="UniProtKB-SubCell"/>
</dbReference>
<name>A0A272EXN8_9RHOO</name>
<evidence type="ECO:0000313" key="14">
    <source>
        <dbReference type="EMBL" id="PAS94887.1"/>
    </source>
</evidence>
<evidence type="ECO:0000259" key="12">
    <source>
        <dbReference type="SMART" id="SM00771"/>
    </source>
</evidence>
<dbReference type="EMBL" id="NMRN01000003">
    <property type="protein sequence ID" value="PAS94887.1"/>
    <property type="molecule type" value="Genomic_DNA"/>
</dbReference>
<organism evidence="14 15">
    <name type="scientific">Candidatus Dactylopiibacterium carminicum</name>
    <dbReference type="NCBI Taxonomy" id="857335"/>
    <lineage>
        <taxon>Bacteria</taxon>
        <taxon>Pseudomonadati</taxon>
        <taxon>Pseudomonadota</taxon>
        <taxon>Betaproteobacteria</taxon>
        <taxon>Rhodocyclales</taxon>
        <taxon>Rhodocyclaceae</taxon>
        <taxon>Candidatus Dactylopiibacterium</taxon>
    </lineage>
</organism>
<evidence type="ECO:0000256" key="11">
    <source>
        <dbReference type="SAM" id="Phobius"/>
    </source>
</evidence>
<sequence>MSGNELQYGLIGLSVVAIFALVVYNLWQERRARKAAEQAFRSDHHDVLLEGDVEPAVPPAPGGRMEPSLHEVEVEQPSARPAAAASKPTRASEPVLPWEARAIDCAVSIEAPAGVAAAALFAAQQEVLAGVSRRLQWYGWNDQSHEWFALDARSPGSLSRACVTLQLADRRGAISESELKRFFDQLQRVCEQFLAVPRLPTSVETLRSAVELDGFCADVDIQIAVNVIATSQPFSGPRLRAAADAADLQLGADGTYQALDDAGQLMFSLANQESAKLSAEQLKHLHTRGLTLVLDVPRVRNPMQVFDRMLGCARQLAEALGGQLVDDNRNPFSDRAIDLIRSQIGQFEMQMERASIPAGGSLARRLFA</sequence>
<dbReference type="Proteomes" id="UP000623509">
    <property type="component" value="Unassembled WGS sequence"/>
</dbReference>
<evidence type="ECO:0000313" key="15">
    <source>
        <dbReference type="Proteomes" id="UP000216107"/>
    </source>
</evidence>
<proteinExistence type="inferred from homology"/>
<feature type="transmembrane region" description="Helical" evidence="11">
    <location>
        <begin position="6"/>
        <end position="27"/>
    </location>
</feature>
<evidence type="ECO:0000256" key="9">
    <source>
        <dbReference type="RuleBase" id="RU003613"/>
    </source>
</evidence>
<evidence type="ECO:0000256" key="4">
    <source>
        <dbReference type="ARBA" id="ARBA00022692"/>
    </source>
</evidence>
<keyword evidence="3 8" id="KW-0132">Cell division</keyword>
<dbReference type="InterPro" id="IPR036765">
    <property type="entry name" value="ZipA_FtsZ-bd_C_sf"/>
</dbReference>
<keyword evidence="5 11" id="KW-1133">Transmembrane helix</keyword>
<dbReference type="Pfam" id="PF04354">
    <property type="entry name" value="ZipA_C"/>
    <property type="match status" value="1"/>
</dbReference>
<keyword evidence="4 9" id="KW-0812">Transmembrane</keyword>
<evidence type="ECO:0000313" key="16">
    <source>
        <dbReference type="Proteomes" id="UP000623509"/>
    </source>
</evidence>
<dbReference type="GO" id="GO:0032153">
    <property type="term" value="C:cell division site"/>
    <property type="evidence" value="ECO:0007669"/>
    <property type="project" value="TreeGrafter"/>
</dbReference>